<name>A0A2G2V7W3_CAPBA</name>
<proteinExistence type="predicted"/>
<evidence type="ECO:0000313" key="1">
    <source>
        <dbReference type="EMBL" id="PHT28998.1"/>
    </source>
</evidence>
<comment type="caution">
    <text evidence="1">The sequence shown here is derived from an EMBL/GenBank/DDBJ whole genome shotgun (WGS) entry which is preliminary data.</text>
</comment>
<keyword evidence="2" id="KW-1185">Reference proteome</keyword>
<accession>A0A2G2V7W3</accession>
<evidence type="ECO:0000313" key="2">
    <source>
        <dbReference type="Proteomes" id="UP000224567"/>
    </source>
</evidence>
<dbReference type="AlphaFoldDB" id="A0A2G2V7W3"/>
<reference evidence="1 2" key="1">
    <citation type="journal article" date="2017" name="Genome Biol.">
        <title>New reference genome sequences of hot pepper reveal the massive evolution of plant disease-resistance genes by retroduplication.</title>
        <authorList>
            <person name="Kim S."/>
            <person name="Park J."/>
            <person name="Yeom S.I."/>
            <person name="Kim Y.M."/>
            <person name="Seo E."/>
            <person name="Kim K.T."/>
            <person name="Kim M.S."/>
            <person name="Lee J.M."/>
            <person name="Cheong K."/>
            <person name="Shin H.S."/>
            <person name="Kim S.B."/>
            <person name="Han K."/>
            <person name="Lee J."/>
            <person name="Park M."/>
            <person name="Lee H.A."/>
            <person name="Lee H.Y."/>
            <person name="Lee Y."/>
            <person name="Oh S."/>
            <person name="Lee J.H."/>
            <person name="Choi E."/>
            <person name="Choi E."/>
            <person name="Lee S.E."/>
            <person name="Jeon J."/>
            <person name="Kim H."/>
            <person name="Choi G."/>
            <person name="Song H."/>
            <person name="Lee J."/>
            <person name="Lee S.C."/>
            <person name="Kwon J.K."/>
            <person name="Lee H.Y."/>
            <person name="Koo N."/>
            <person name="Hong Y."/>
            <person name="Kim R.W."/>
            <person name="Kang W.H."/>
            <person name="Huh J.H."/>
            <person name="Kang B.C."/>
            <person name="Yang T.J."/>
            <person name="Lee Y.H."/>
            <person name="Bennetzen J.L."/>
            <person name="Choi D."/>
        </authorList>
    </citation>
    <scope>NUCLEOTIDE SEQUENCE [LARGE SCALE GENOMIC DNA]</scope>
    <source>
        <strain evidence="2">cv. PBC81</strain>
    </source>
</reference>
<dbReference type="STRING" id="33114.A0A2G2V7W3"/>
<dbReference type="EMBL" id="MLFT02000163">
    <property type="protein sequence ID" value="PHT28998.1"/>
    <property type="molecule type" value="Genomic_DNA"/>
</dbReference>
<reference evidence="2" key="2">
    <citation type="journal article" date="2017" name="J. Anim. Genet.">
        <title>Multiple reference genome sequences of hot pepper reveal the massive evolution of plant disease resistance genes by retroduplication.</title>
        <authorList>
            <person name="Kim S."/>
            <person name="Park J."/>
            <person name="Yeom S.-I."/>
            <person name="Kim Y.-M."/>
            <person name="Seo E."/>
            <person name="Kim K.-T."/>
            <person name="Kim M.-S."/>
            <person name="Lee J.M."/>
            <person name="Cheong K."/>
            <person name="Shin H.-S."/>
            <person name="Kim S.-B."/>
            <person name="Han K."/>
            <person name="Lee J."/>
            <person name="Park M."/>
            <person name="Lee H.-A."/>
            <person name="Lee H.-Y."/>
            <person name="Lee Y."/>
            <person name="Oh S."/>
            <person name="Lee J.H."/>
            <person name="Choi E."/>
            <person name="Choi E."/>
            <person name="Lee S.E."/>
            <person name="Jeon J."/>
            <person name="Kim H."/>
            <person name="Choi G."/>
            <person name="Song H."/>
            <person name="Lee J."/>
            <person name="Lee S.-C."/>
            <person name="Kwon J.-K."/>
            <person name="Lee H.-Y."/>
            <person name="Koo N."/>
            <person name="Hong Y."/>
            <person name="Kim R.W."/>
            <person name="Kang W.-H."/>
            <person name="Huh J.H."/>
            <person name="Kang B.-C."/>
            <person name="Yang T.-J."/>
            <person name="Lee Y.-H."/>
            <person name="Bennetzen J.L."/>
            <person name="Choi D."/>
        </authorList>
    </citation>
    <scope>NUCLEOTIDE SEQUENCE [LARGE SCALE GENOMIC DNA]</scope>
    <source>
        <strain evidence="2">cv. PBC81</strain>
    </source>
</reference>
<organism evidence="1 2">
    <name type="scientific">Capsicum baccatum</name>
    <name type="common">Peruvian pepper</name>
    <dbReference type="NCBI Taxonomy" id="33114"/>
    <lineage>
        <taxon>Eukaryota</taxon>
        <taxon>Viridiplantae</taxon>
        <taxon>Streptophyta</taxon>
        <taxon>Embryophyta</taxon>
        <taxon>Tracheophyta</taxon>
        <taxon>Spermatophyta</taxon>
        <taxon>Magnoliopsida</taxon>
        <taxon>eudicotyledons</taxon>
        <taxon>Gunneridae</taxon>
        <taxon>Pentapetalae</taxon>
        <taxon>asterids</taxon>
        <taxon>lamiids</taxon>
        <taxon>Solanales</taxon>
        <taxon>Solanaceae</taxon>
        <taxon>Solanoideae</taxon>
        <taxon>Capsiceae</taxon>
        <taxon>Capsicum</taxon>
    </lineage>
</organism>
<dbReference type="OrthoDB" id="1329286at2759"/>
<sequence>MFPNLSILSHVPSSIHEHIRDGVYDRAVWEHNHIVSNVLPSHVGILQCVHPESGKIMQIASTLYKAIRANVVVVAGYKSLFMELFCRTLLRRFFGQQSSAARSFKNSRHVRKFFVYVQPWVFDDVVVGARLYNSNLEDKVLIGAGGYGSGLCIGLSRVYFRISTGNMKWIERIVEELEHKIVMRRRKKQQRNLVDCSSEIQ</sequence>
<gene>
    <name evidence="1" type="ORF">CQW23_31449</name>
</gene>
<protein>
    <submittedName>
        <fullName evidence="1">Uncharacterized protein</fullName>
    </submittedName>
</protein>
<dbReference type="Proteomes" id="UP000224567">
    <property type="component" value="Unassembled WGS sequence"/>
</dbReference>